<evidence type="ECO:0000313" key="2">
    <source>
        <dbReference type="Proteomes" id="UP000732105"/>
    </source>
</evidence>
<keyword evidence="2" id="KW-1185">Reference proteome</keyword>
<dbReference type="Proteomes" id="UP000732105">
    <property type="component" value="Unassembled WGS sequence"/>
</dbReference>
<gene>
    <name evidence="1" type="ORF">ELS83_01600</name>
</gene>
<dbReference type="EMBL" id="RZNH01000002">
    <property type="protein sequence ID" value="NOU58494.1"/>
    <property type="molecule type" value="Genomic_DNA"/>
</dbReference>
<dbReference type="RefSeq" id="WP_171593763.1">
    <property type="nucleotide sequence ID" value="NZ_RZNH01000002.1"/>
</dbReference>
<dbReference type="InterPro" id="IPR029058">
    <property type="entry name" value="AB_hydrolase_fold"/>
</dbReference>
<proteinExistence type="predicted"/>
<dbReference type="SUPFAM" id="SSF53474">
    <property type="entry name" value="alpha/beta-Hydrolases"/>
    <property type="match status" value="1"/>
</dbReference>
<sequence>MRKIGLLFILISFSTGISAQLIREIKLNYSSSNDHYFVVEPKGNIQGALVLLPGSYQEAESIFPETKLHNVAYLHNLLVVAFTCGKTKAYIDDQTLENIDTVLDHVIKTFHVPKDKFAIGGYSAGGVIALTYAEHCKQYPHKAVINPQAVFTADSPVDLVDVWYTFNREVEKNFSEAAMNEAKAFLKTMKEDLNGTPHTNLENYIKHSPFYSKADDGGNAKYLLQTAVRLYHDPDILWQLKNRRRSLFDMNILCASAMVNYLLLQGNEKAELMIADRPGTRSDGFRHPHSWSIIEEVDCILWIKKSLGIE</sequence>
<reference evidence="1 2" key="1">
    <citation type="submission" date="2018-12" db="EMBL/GenBank/DDBJ databases">
        <title>Marinifilum JC070 sp. nov., a marine bacterium isolated from Yongle Blue Hole in the South China Sea.</title>
        <authorList>
            <person name="Fu T."/>
        </authorList>
    </citation>
    <scope>NUCLEOTIDE SEQUENCE [LARGE SCALE GENOMIC DNA]</scope>
    <source>
        <strain evidence="1 2">JC070</strain>
    </source>
</reference>
<evidence type="ECO:0008006" key="3">
    <source>
        <dbReference type="Google" id="ProtNLM"/>
    </source>
</evidence>
<evidence type="ECO:0000313" key="1">
    <source>
        <dbReference type="EMBL" id="NOU58494.1"/>
    </source>
</evidence>
<comment type="caution">
    <text evidence="1">The sequence shown here is derived from an EMBL/GenBank/DDBJ whole genome shotgun (WGS) entry which is preliminary data.</text>
</comment>
<dbReference type="Gene3D" id="3.40.50.1820">
    <property type="entry name" value="alpha/beta hydrolase"/>
    <property type="match status" value="1"/>
</dbReference>
<organism evidence="1 2">
    <name type="scientific">Marinifilum caeruleilacunae</name>
    <dbReference type="NCBI Taxonomy" id="2499076"/>
    <lineage>
        <taxon>Bacteria</taxon>
        <taxon>Pseudomonadati</taxon>
        <taxon>Bacteroidota</taxon>
        <taxon>Bacteroidia</taxon>
        <taxon>Marinilabiliales</taxon>
        <taxon>Marinifilaceae</taxon>
    </lineage>
</organism>
<accession>A0ABX1WQY2</accession>
<name>A0ABX1WQY2_9BACT</name>
<protein>
    <recommendedName>
        <fullName evidence="3">Alpha/beta hydrolase</fullName>
    </recommendedName>
</protein>